<comment type="caution">
    <text evidence="1">The sequence shown here is derived from an EMBL/GenBank/DDBJ whole genome shotgun (WGS) entry which is preliminary data.</text>
</comment>
<organism evidence="1 2">
    <name type="scientific">Allocatelliglobosispora scoriae</name>
    <dbReference type="NCBI Taxonomy" id="643052"/>
    <lineage>
        <taxon>Bacteria</taxon>
        <taxon>Bacillati</taxon>
        <taxon>Actinomycetota</taxon>
        <taxon>Actinomycetes</taxon>
        <taxon>Micromonosporales</taxon>
        <taxon>Micromonosporaceae</taxon>
        <taxon>Allocatelliglobosispora</taxon>
    </lineage>
</organism>
<accession>A0A841C729</accession>
<dbReference type="AlphaFoldDB" id="A0A841C729"/>
<protein>
    <submittedName>
        <fullName evidence="1">Uncharacterized protein</fullName>
    </submittedName>
</protein>
<proteinExistence type="predicted"/>
<sequence length="70" mass="7880">MTSVWRIDAFRSTEVVADGELTYISMFAAWLVYKHPGRKVLVNGVTDSPILKMSRVDDSAISFLENHGYS</sequence>
<evidence type="ECO:0000313" key="2">
    <source>
        <dbReference type="Proteomes" id="UP000587527"/>
    </source>
</evidence>
<dbReference type="EMBL" id="JACHMN010000003">
    <property type="protein sequence ID" value="MBB5874591.1"/>
    <property type="molecule type" value="Genomic_DNA"/>
</dbReference>
<reference evidence="1 2" key="1">
    <citation type="submission" date="2020-08" db="EMBL/GenBank/DDBJ databases">
        <title>Sequencing the genomes of 1000 actinobacteria strains.</title>
        <authorList>
            <person name="Klenk H.-P."/>
        </authorList>
    </citation>
    <scope>NUCLEOTIDE SEQUENCE [LARGE SCALE GENOMIC DNA]</scope>
    <source>
        <strain evidence="1 2">DSM 45362</strain>
    </source>
</reference>
<gene>
    <name evidence="1" type="ORF">F4553_008025</name>
</gene>
<name>A0A841C729_9ACTN</name>
<dbReference type="Proteomes" id="UP000587527">
    <property type="component" value="Unassembled WGS sequence"/>
</dbReference>
<evidence type="ECO:0000313" key="1">
    <source>
        <dbReference type="EMBL" id="MBB5874591.1"/>
    </source>
</evidence>
<keyword evidence="2" id="KW-1185">Reference proteome</keyword>